<reference evidence="1 2" key="1">
    <citation type="journal article" date="2014" name="Genome Biol. Evol.">
        <title>Acetic acid bacteria genomes reveal functional traits for adaptation to life in insect guts.</title>
        <authorList>
            <person name="Chouaia B."/>
            <person name="Gaiarsa S."/>
            <person name="Crotti E."/>
            <person name="Comandatore F."/>
            <person name="Degli Esposti M."/>
            <person name="Ricci I."/>
            <person name="Alma A."/>
            <person name="Favia G."/>
            <person name="Bandi C."/>
            <person name="Daffonchio D."/>
        </authorList>
    </citation>
    <scope>NUCLEOTIDE SEQUENCE [LARGE SCALE GENOMIC DNA]</scope>
    <source>
        <strain evidence="1 2">SF2.1</strain>
    </source>
</reference>
<accession>A0A060QJF2</accession>
<dbReference type="AlphaFoldDB" id="A0A060QJF2"/>
<comment type="caution">
    <text evidence="1">The sequence shown here is derived from an EMBL/GenBank/DDBJ whole genome shotgun (WGS) entry which is preliminary data.</text>
</comment>
<dbReference type="eggNOG" id="COG1073">
    <property type="taxonomic scope" value="Bacteria"/>
</dbReference>
<evidence type="ECO:0000313" key="2">
    <source>
        <dbReference type="Proteomes" id="UP000027583"/>
    </source>
</evidence>
<sequence length="442" mass="49722">MTSIIVFDSDDIVVHFNEGRSDYVLVTFMGIGHEANATASYFGKPIVERENISCIGITTKVRNWYTSQNMHTALRLICSLIKERYRSVITIGLSAGAYAAIKYSRILGARRTLALGPQLTIDDREGNVLPEWAALCTPSMRGMGIKPQDLHGTIFTLFDRRHVDDNATVQHLLDYVDQGAQAEIVPINVPSAGHIVYESLKGSANLVALIAMLNEQDATMSCARNLRIATSRFRRSNTTNLYNKIQSGYRKFPKLVYDILSSERFCRDFRYDDILRDETLLFRVCAALNEKGYVPQSRALLRGLIDYYASGEFSPGGDDHVIVGMPVMLDHRGRTLGYSSRERRFTSSNIVWMEGDAIPVSLTHINRVAYPSISLFGRRFFLDLDGHDIRASVSPGRIHAQCRGTTCGIRNHEERYLTVVGDREMVWSAHQLSYETFSVVTV</sequence>
<dbReference type="RefSeq" id="WP_023979595.1">
    <property type="nucleotide sequence ID" value="NZ_CBLX010000027.1"/>
</dbReference>
<name>A0A060QJF2_9PROT</name>
<proteinExistence type="predicted"/>
<dbReference type="Proteomes" id="UP000027583">
    <property type="component" value="Unassembled WGS sequence"/>
</dbReference>
<dbReference type="EMBL" id="CBLX010000027">
    <property type="protein sequence ID" value="CDG41284.1"/>
    <property type="molecule type" value="Genomic_DNA"/>
</dbReference>
<reference evidence="1 2" key="2">
    <citation type="journal article" date="2014" name="PLoS ONE">
        <title>Evolution of mitochondria reconstructed from the energy metabolism of living bacteria.</title>
        <authorList>
            <person name="Degli Esposti M."/>
            <person name="Chouaia B."/>
            <person name="Comandatore F."/>
            <person name="Crotti E."/>
            <person name="Sassera D."/>
            <person name="Lievens P.M."/>
            <person name="Daffonchio D."/>
            <person name="Bandi C."/>
        </authorList>
    </citation>
    <scope>NUCLEOTIDE SEQUENCE [LARGE SCALE GENOMIC DNA]</scope>
    <source>
        <strain evidence="1 2">SF2.1</strain>
    </source>
</reference>
<protein>
    <submittedName>
        <fullName evidence="1">Uncharacterized protein</fullName>
    </submittedName>
</protein>
<organism evidence="1 2">
    <name type="scientific">Asaia bogorensis</name>
    <dbReference type="NCBI Taxonomy" id="91915"/>
    <lineage>
        <taxon>Bacteria</taxon>
        <taxon>Pseudomonadati</taxon>
        <taxon>Pseudomonadota</taxon>
        <taxon>Alphaproteobacteria</taxon>
        <taxon>Acetobacterales</taxon>
        <taxon>Acetobacteraceae</taxon>
        <taxon>Asaia</taxon>
    </lineage>
</organism>
<gene>
    <name evidence="1" type="ORF">ASAP_3239</name>
</gene>
<evidence type="ECO:0000313" key="1">
    <source>
        <dbReference type="EMBL" id="CDG41284.1"/>
    </source>
</evidence>